<evidence type="ECO:0000313" key="9">
    <source>
        <dbReference type="Proteomes" id="UP000010798"/>
    </source>
</evidence>
<keyword evidence="3 4" id="KW-0175">Coiled coil</keyword>
<dbReference type="Pfam" id="PF25990">
    <property type="entry name" value="Beta-barrel_YknX"/>
    <property type="match status" value="1"/>
</dbReference>
<evidence type="ECO:0000256" key="4">
    <source>
        <dbReference type="SAM" id="Coils"/>
    </source>
</evidence>
<feature type="compositionally biased region" description="Basic and acidic residues" evidence="5">
    <location>
        <begin position="470"/>
        <end position="491"/>
    </location>
</feature>
<dbReference type="Proteomes" id="UP000010798">
    <property type="component" value="Chromosome"/>
</dbReference>
<accession>L0DKI9</accession>
<feature type="coiled-coil region" evidence="4">
    <location>
        <begin position="95"/>
        <end position="122"/>
    </location>
</feature>
<dbReference type="STRING" id="886293.Sinac_5744"/>
<feature type="domain" description="CzcB-like C-terminal circularly permuted SH3-like" evidence="6">
    <location>
        <begin position="416"/>
        <end position="468"/>
    </location>
</feature>
<evidence type="ECO:0000313" key="8">
    <source>
        <dbReference type="EMBL" id="AGA29874.1"/>
    </source>
</evidence>
<dbReference type="InterPro" id="IPR058636">
    <property type="entry name" value="Beta-barrel_YknX"/>
</dbReference>
<organism evidence="8 9">
    <name type="scientific">Singulisphaera acidiphila (strain ATCC BAA-1392 / DSM 18658 / VKM B-2454 / MOB10)</name>
    <dbReference type="NCBI Taxonomy" id="886293"/>
    <lineage>
        <taxon>Bacteria</taxon>
        <taxon>Pseudomonadati</taxon>
        <taxon>Planctomycetota</taxon>
        <taxon>Planctomycetia</taxon>
        <taxon>Isosphaerales</taxon>
        <taxon>Isosphaeraceae</taxon>
        <taxon>Singulisphaera</taxon>
    </lineage>
</organism>
<gene>
    <name evidence="8" type="ordered locus">Sinac_5744</name>
</gene>
<dbReference type="NCBIfam" id="TIGR01730">
    <property type="entry name" value="RND_mfp"/>
    <property type="match status" value="1"/>
</dbReference>
<keyword evidence="9" id="KW-1185">Reference proteome</keyword>
<protein>
    <submittedName>
        <fullName evidence="8">RND family efflux transporter, MFP subunit</fullName>
    </submittedName>
</protein>
<evidence type="ECO:0000256" key="5">
    <source>
        <dbReference type="SAM" id="MobiDB-lite"/>
    </source>
</evidence>
<dbReference type="GO" id="GO:0022857">
    <property type="term" value="F:transmembrane transporter activity"/>
    <property type="evidence" value="ECO:0007669"/>
    <property type="project" value="InterPro"/>
</dbReference>
<feature type="compositionally biased region" description="Polar residues" evidence="5">
    <location>
        <begin position="493"/>
        <end position="503"/>
    </location>
</feature>
<comment type="subcellular location">
    <subcellularLocation>
        <location evidence="1">Cell envelope</location>
    </subcellularLocation>
</comment>
<evidence type="ECO:0000259" key="6">
    <source>
        <dbReference type="Pfam" id="PF25975"/>
    </source>
</evidence>
<evidence type="ECO:0000256" key="3">
    <source>
        <dbReference type="ARBA" id="ARBA00023054"/>
    </source>
</evidence>
<dbReference type="PANTHER" id="PTHR32347">
    <property type="entry name" value="EFFLUX SYSTEM COMPONENT YKNX-RELATED"/>
    <property type="match status" value="1"/>
</dbReference>
<dbReference type="Gene3D" id="2.40.420.20">
    <property type="match status" value="1"/>
</dbReference>
<feature type="domain" description="YknX-like beta-barrel" evidence="7">
    <location>
        <begin position="325"/>
        <end position="406"/>
    </location>
</feature>
<sequence length="503" mass="55402">MTGTAAVAGVGYFGLIPTWGGPSNKDKPLSVLVSRGTLRIVVTERGNLESVKTVDGICELGGYQNKIIQLTPEGNRVEKGDIVCRFDSAEIDKNIAQQEIKAKQASAKIETSRQEVEIAKNKGESEIIAATVELQLGELDLEMYQKGTYIFETDEIKGDIGLKAKKVEESKNKLEQFQNLLKKGFKSPSDVRAAQSELDGDELTLQGAKAKLMVKEKYEYKRKSTEYKSKVDQSRKKVAQATATEKASVAKADSEYESAKATSTIEDQQLKEYLNQKAKTIIKADQAGIVAYANESWYDSSRQVREGATVYSRQKIFSLPDLSSMQVKVSIHESLIKKIKPGQLAEIRVDAFPNVIIVGKVKTVSQLADSNRGWMSGGVKEYSTVVAIEKMPKEELRPGMTSEVKIMVGELPSVLLVPVQAVAMHKGKFYAFVVTSNGAERREVKAGETNEFQIQVLSGLKEGETVALDARSRVDEEFKNEEKDELTKPDSKAPTSTSTPKQP</sequence>
<name>L0DKI9_SINAD</name>
<dbReference type="PANTHER" id="PTHR32347:SF23">
    <property type="entry name" value="BLL5650 PROTEIN"/>
    <property type="match status" value="1"/>
</dbReference>
<comment type="similarity">
    <text evidence="2">Belongs to the membrane fusion protein (MFP) (TC 8.A.1) family.</text>
</comment>
<dbReference type="Pfam" id="PF25975">
    <property type="entry name" value="CzcB_C"/>
    <property type="match status" value="1"/>
</dbReference>
<dbReference type="HOGENOM" id="CLU_018816_14_2_0"/>
<dbReference type="EMBL" id="CP003364">
    <property type="protein sequence ID" value="AGA29874.1"/>
    <property type="molecule type" value="Genomic_DNA"/>
</dbReference>
<reference evidence="8 9" key="1">
    <citation type="submission" date="2012-02" db="EMBL/GenBank/DDBJ databases">
        <title>Complete sequence of chromosome of Singulisphaera acidiphila DSM 18658.</title>
        <authorList>
            <consortium name="US DOE Joint Genome Institute (JGI-PGF)"/>
            <person name="Lucas S."/>
            <person name="Copeland A."/>
            <person name="Lapidus A."/>
            <person name="Glavina del Rio T."/>
            <person name="Dalin E."/>
            <person name="Tice H."/>
            <person name="Bruce D."/>
            <person name="Goodwin L."/>
            <person name="Pitluck S."/>
            <person name="Peters L."/>
            <person name="Ovchinnikova G."/>
            <person name="Chertkov O."/>
            <person name="Kyrpides N."/>
            <person name="Mavromatis K."/>
            <person name="Ivanova N."/>
            <person name="Brettin T."/>
            <person name="Detter J.C."/>
            <person name="Han C."/>
            <person name="Larimer F."/>
            <person name="Land M."/>
            <person name="Hauser L."/>
            <person name="Markowitz V."/>
            <person name="Cheng J.-F."/>
            <person name="Hugenholtz P."/>
            <person name="Woyke T."/>
            <person name="Wu D."/>
            <person name="Tindall B."/>
            <person name="Pomrenke H."/>
            <person name="Brambilla E."/>
            <person name="Klenk H.-P."/>
            <person name="Eisen J.A."/>
        </authorList>
    </citation>
    <scope>NUCLEOTIDE SEQUENCE [LARGE SCALE GENOMIC DNA]</scope>
    <source>
        <strain evidence="9">ATCC BAA-1392 / DSM 18658 / VKM B-2454 / MOB10</strain>
    </source>
</reference>
<dbReference type="InterPro" id="IPR006143">
    <property type="entry name" value="RND_pump_MFP"/>
</dbReference>
<evidence type="ECO:0000256" key="2">
    <source>
        <dbReference type="ARBA" id="ARBA00009477"/>
    </source>
</evidence>
<dbReference type="eggNOG" id="COG0845">
    <property type="taxonomic scope" value="Bacteria"/>
</dbReference>
<dbReference type="Gene3D" id="2.40.30.170">
    <property type="match status" value="1"/>
</dbReference>
<dbReference type="KEGG" id="saci:Sinac_5744"/>
<dbReference type="InterPro" id="IPR058649">
    <property type="entry name" value="CzcB_C"/>
</dbReference>
<evidence type="ECO:0000256" key="1">
    <source>
        <dbReference type="ARBA" id="ARBA00004196"/>
    </source>
</evidence>
<dbReference type="GO" id="GO:0030313">
    <property type="term" value="C:cell envelope"/>
    <property type="evidence" value="ECO:0007669"/>
    <property type="project" value="UniProtKB-SubCell"/>
</dbReference>
<dbReference type="GO" id="GO:0016020">
    <property type="term" value="C:membrane"/>
    <property type="evidence" value="ECO:0007669"/>
    <property type="project" value="InterPro"/>
</dbReference>
<dbReference type="InterPro" id="IPR050465">
    <property type="entry name" value="UPF0194_transport"/>
</dbReference>
<proteinExistence type="inferred from homology"/>
<dbReference type="AlphaFoldDB" id="L0DKI9"/>
<evidence type="ECO:0000259" key="7">
    <source>
        <dbReference type="Pfam" id="PF25990"/>
    </source>
</evidence>
<feature type="region of interest" description="Disordered" evidence="5">
    <location>
        <begin position="470"/>
        <end position="503"/>
    </location>
</feature>